<keyword evidence="2" id="KW-1003">Cell membrane</keyword>
<evidence type="ECO:0000256" key="6">
    <source>
        <dbReference type="ARBA" id="ARBA00022989"/>
    </source>
</evidence>
<dbReference type="AlphaFoldDB" id="A0A1S7LEP0"/>
<feature type="transmembrane region" description="Helical" evidence="8">
    <location>
        <begin position="205"/>
        <end position="227"/>
    </location>
</feature>
<reference evidence="10" key="1">
    <citation type="submission" date="2015-04" db="EMBL/GenBank/DDBJ databases">
        <authorList>
            <person name="Syromyatnikov M.Y."/>
            <person name="Popov V.N."/>
        </authorList>
    </citation>
    <scope>NUCLEOTIDE SEQUENCE</scope>
    <source>
        <strain evidence="10">MO-1</strain>
    </source>
</reference>
<feature type="transmembrane region" description="Helical" evidence="8">
    <location>
        <begin position="86"/>
        <end position="103"/>
    </location>
</feature>
<evidence type="ECO:0000256" key="8">
    <source>
        <dbReference type="SAM" id="Phobius"/>
    </source>
</evidence>
<dbReference type="Pfam" id="PF13231">
    <property type="entry name" value="PMT_2"/>
    <property type="match status" value="1"/>
</dbReference>
<proteinExistence type="predicted"/>
<feature type="transmembrane region" description="Helical" evidence="8">
    <location>
        <begin position="403"/>
        <end position="420"/>
    </location>
</feature>
<feature type="transmembrane region" description="Helical" evidence="8">
    <location>
        <begin position="432"/>
        <end position="459"/>
    </location>
</feature>
<evidence type="ECO:0000256" key="1">
    <source>
        <dbReference type="ARBA" id="ARBA00004651"/>
    </source>
</evidence>
<evidence type="ECO:0000256" key="5">
    <source>
        <dbReference type="ARBA" id="ARBA00022692"/>
    </source>
</evidence>
<protein>
    <recommendedName>
        <fullName evidence="9">Glycosyltransferase RgtA/B/C/D-like domain-containing protein</fullName>
    </recommendedName>
</protein>
<dbReference type="InterPro" id="IPR038731">
    <property type="entry name" value="RgtA/B/C-like"/>
</dbReference>
<dbReference type="InterPro" id="IPR050297">
    <property type="entry name" value="LipidA_mod_glycosyltrf_83"/>
</dbReference>
<keyword evidence="7 8" id="KW-0472">Membrane</keyword>
<evidence type="ECO:0000256" key="7">
    <source>
        <dbReference type="ARBA" id="ARBA00023136"/>
    </source>
</evidence>
<evidence type="ECO:0000256" key="4">
    <source>
        <dbReference type="ARBA" id="ARBA00022679"/>
    </source>
</evidence>
<keyword evidence="4" id="KW-0808">Transferase</keyword>
<accession>A0A1S7LEP0</accession>
<dbReference type="GO" id="GO:0016763">
    <property type="term" value="F:pentosyltransferase activity"/>
    <property type="evidence" value="ECO:0007669"/>
    <property type="project" value="TreeGrafter"/>
</dbReference>
<dbReference type="GO" id="GO:0005886">
    <property type="term" value="C:plasma membrane"/>
    <property type="evidence" value="ECO:0007669"/>
    <property type="project" value="UniProtKB-SubCell"/>
</dbReference>
<feature type="transmembrane region" description="Helical" evidence="8">
    <location>
        <begin position="341"/>
        <end position="361"/>
    </location>
</feature>
<feature type="transmembrane region" description="Helical" evidence="8">
    <location>
        <begin position="312"/>
        <end position="329"/>
    </location>
</feature>
<keyword evidence="5 8" id="KW-0812">Transmembrane</keyword>
<dbReference type="GO" id="GO:0009103">
    <property type="term" value="P:lipopolysaccharide biosynthetic process"/>
    <property type="evidence" value="ECO:0007669"/>
    <property type="project" value="UniProtKB-ARBA"/>
</dbReference>
<feature type="domain" description="Glycosyltransferase RgtA/B/C/D-like" evidence="9">
    <location>
        <begin position="74"/>
        <end position="217"/>
    </location>
</feature>
<name>A0A1S7LEP0_MAGMO</name>
<evidence type="ECO:0000256" key="2">
    <source>
        <dbReference type="ARBA" id="ARBA00022475"/>
    </source>
</evidence>
<evidence type="ECO:0000256" key="3">
    <source>
        <dbReference type="ARBA" id="ARBA00022676"/>
    </source>
</evidence>
<dbReference type="PANTHER" id="PTHR33908">
    <property type="entry name" value="MANNOSYLTRANSFERASE YKCB-RELATED"/>
    <property type="match status" value="1"/>
</dbReference>
<keyword evidence="6 8" id="KW-1133">Transmembrane helix</keyword>
<feature type="transmembrane region" description="Helical" evidence="8">
    <location>
        <begin position="110"/>
        <end position="126"/>
    </location>
</feature>
<feature type="transmembrane region" description="Helical" evidence="8">
    <location>
        <begin position="163"/>
        <end position="185"/>
    </location>
</feature>
<dbReference type="PANTHER" id="PTHR33908:SF11">
    <property type="entry name" value="MEMBRANE PROTEIN"/>
    <property type="match status" value="1"/>
</dbReference>
<keyword evidence="3" id="KW-0328">Glycosyltransferase</keyword>
<comment type="subcellular location">
    <subcellularLocation>
        <location evidence="1">Cell membrane</location>
        <topology evidence="1">Multi-pass membrane protein</topology>
    </subcellularLocation>
</comment>
<gene>
    <name evidence="10" type="ORF">MAGMO_1227</name>
</gene>
<feature type="transmembrane region" description="Helical" evidence="8">
    <location>
        <begin position="132"/>
        <end position="151"/>
    </location>
</feature>
<evidence type="ECO:0000259" key="9">
    <source>
        <dbReference type="Pfam" id="PF13231"/>
    </source>
</evidence>
<feature type="transmembrane region" description="Helical" evidence="8">
    <location>
        <begin position="367"/>
        <end position="391"/>
    </location>
</feature>
<organism evidence="10">
    <name type="scientific">Magnetococcus massalia (strain MO-1)</name>
    <dbReference type="NCBI Taxonomy" id="451514"/>
    <lineage>
        <taxon>Bacteria</taxon>
        <taxon>Pseudomonadati</taxon>
        <taxon>Pseudomonadota</taxon>
        <taxon>Magnetococcia</taxon>
        <taxon>Magnetococcales</taxon>
        <taxon>Magnetococcaceae</taxon>
        <taxon>Magnetococcus</taxon>
    </lineage>
</organism>
<dbReference type="EMBL" id="LO017727">
    <property type="protein sequence ID" value="CRH05420.1"/>
    <property type="molecule type" value="Genomic_DNA"/>
</dbReference>
<feature type="transmembrane region" description="Helical" evidence="8">
    <location>
        <begin position="274"/>
        <end position="297"/>
    </location>
</feature>
<evidence type="ECO:0000313" key="10">
    <source>
        <dbReference type="EMBL" id="CRH05420.1"/>
    </source>
</evidence>
<sequence length="574" mass="64845">MVNNFLSPRLLALLLPLILLGHVGYYLLAGPAFYASDDLAYAQRAYDLLTGQYQLTAHSFDNRFGAFIPVVLPYALFGVDPYTTTLWPLVCSLILITLVYRIATRVWDQATGLLAALLLAFNPWQINASTILGVDLMMSLLLFLVAWAIYHARRAEGMMQRRVWLLVAALLLLSTMFTRLNFIWIFPFLAVVMGHDLLKRQHHRFWLEAVVVALLTLVAYFGFYEVVAGDALLRIHFLEGILEQQRQMGDHVARQYYILEGWQAYAKRLSYEPILLIMSRPGLLIVTLLALPLLWLWRPMQGWVKPGGMRLAGYWLLYGMMMLGIYWFGTRSFSAYNLMDLKARYLLPILPPLALLAAMALRRLLQLGALGVGVSWRQVTLALLVWLGLLFGLKSLGYEKVQLLLVGAPLLFWLGLLAWRGREPLSRLQQGIALSGLLLGLSIAPLFSIANGAIGPLFFETSERTVVAKHLSEPSQPTLLLTDQRSSEALPYRLGFNPPAALTIQAWRHLKGQPFPRSDRARRVLVLVHGFRLGKINPKDPTHYPPEVINPPAHWSLLHEAQGVQLFEIKGERP</sequence>